<comment type="similarity">
    <text evidence="1">Belongs to the LysR transcriptional regulatory family.</text>
</comment>
<dbReference type="PANTHER" id="PTHR30126">
    <property type="entry name" value="HTH-TYPE TRANSCRIPTIONAL REGULATOR"/>
    <property type="match status" value="1"/>
</dbReference>
<dbReference type="SUPFAM" id="SSF53850">
    <property type="entry name" value="Periplasmic binding protein-like II"/>
    <property type="match status" value="1"/>
</dbReference>
<evidence type="ECO:0000256" key="4">
    <source>
        <dbReference type="ARBA" id="ARBA00023163"/>
    </source>
</evidence>
<dbReference type="GeneID" id="56474447"/>
<sequence length="297" mass="34731">MDEKDCLILQYLYKDQNLTKAAERLYMTQPALTYRVRQIEKEFQTEILAKNGKNIKMTPAGEYLVSYANKMLIDLRQTKEYLLSMGSETKGSLKLGISSHFGLYNLPSILEEYMVNCPMVHLNVDTGFSTEMMELLMQGEIDVAIVKGDYEWLDEKFLLEEENICIISKDEILVDSLPDFPMINRKEPNVLLKYRNISQIPSEKGIDYWWNERFTSPPLVMMQVDSYETCREMVRRGLGYAIIPRVFLQKSDDLFSHDLILKNGEEIKRRTWMLYRQSSLQLASVSKFVSEIKKLYC</sequence>
<keyword evidence="4" id="KW-0804">Transcription</keyword>
<proteinExistence type="inferred from homology"/>
<evidence type="ECO:0000256" key="3">
    <source>
        <dbReference type="ARBA" id="ARBA00023125"/>
    </source>
</evidence>
<dbReference type="Pfam" id="PF00126">
    <property type="entry name" value="HTH_1"/>
    <property type="match status" value="1"/>
</dbReference>
<dbReference type="Pfam" id="PF03466">
    <property type="entry name" value="LysR_substrate"/>
    <property type="match status" value="1"/>
</dbReference>
<gene>
    <name evidence="6" type="ORF">BS1321_16935</name>
</gene>
<dbReference type="InterPro" id="IPR000847">
    <property type="entry name" value="LysR_HTH_N"/>
</dbReference>
<dbReference type="AlphaFoldDB" id="A0A223EJM7"/>
<dbReference type="CDD" id="cd05466">
    <property type="entry name" value="PBP2_LTTR_substrate"/>
    <property type="match status" value="1"/>
</dbReference>
<evidence type="ECO:0000256" key="2">
    <source>
        <dbReference type="ARBA" id="ARBA00023015"/>
    </source>
</evidence>
<dbReference type="PROSITE" id="PS50931">
    <property type="entry name" value="HTH_LYSR"/>
    <property type="match status" value="1"/>
</dbReference>
<dbReference type="GO" id="GO:0000976">
    <property type="term" value="F:transcription cis-regulatory region binding"/>
    <property type="evidence" value="ECO:0007669"/>
    <property type="project" value="TreeGrafter"/>
</dbReference>
<reference evidence="6 7" key="1">
    <citation type="submission" date="2016-10" db="EMBL/GenBank/DDBJ databases">
        <title>The whole genome sequencing and assembly of Bacillus simplex DSM 1321 strain.</title>
        <authorList>
            <person name="Park M.-K."/>
            <person name="Lee Y.-J."/>
            <person name="Yi H."/>
            <person name="Bahn Y.-S."/>
            <person name="Kim J.F."/>
            <person name="Lee D.-W."/>
        </authorList>
    </citation>
    <scope>NUCLEOTIDE SEQUENCE [LARGE SCALE GENOMIC DNA]</scope>
    <source>
        <strain evidence="6 7">DSM 1321</strain>
    </source>
</reference>
<dbReference type="Gene3D" id="1.10.10.10">
    <property type="entry name" value="Winged helix-like DNA-binding domain superfamily/Winged helix DNA-binding domain"/>
    <property type="match status" value="1"/>
</dbReference>
<dbReference type="PANTHER" id="PTHR30126:SF78">
    <property type="entry name" value="HTH LYSR-TYPE DOMAIN-CONTAINING PROTEIN"/>
    <property type="match status" value="1"/>
</dbReference>
<evidence type="ECO:0000313" key="7">
    <source>
        <dbReference type="Proteomes" id="UP000214618"/>
    </source>
</evidence>
<dbReference type="PRINTS" id="PR00039">
    <property type="entry name" value="HTHLYSR"/>
</dbReference>
<evidence type="ECO:0000313" key="6">
    <source>
        <dbReference type="EMBL" id="ASS95448.1"/>
    </source>
</evidence>
<accession>A0A223EJM7</accession>
<dbReference type="SUPFAM" id="SSF46785">
    <property type="entry name" value="Winged helix' DNA-binding domain"/>
    <property type="match status" value="1"/>
</dbReference>
<dbReference type="RefSeq" id="WP_063235129.1">
    <property type="nucleotide sequence ID" value="NZ_BCVO01000020.1"/>
</dbReference>
<dbReference type="Proteomes" id="UP000214618">
    <property type="component" value="Chromosome"/>
</dbReference>
<keyword evidence="3" id="KW-0238">DNA-binding</keyword>
<feature type="domain" description="HTH lysR-type" evidence="5">
    <location>
        <begin position="1"/>
        <end position="58"/>
    </location>
</feature>
<evidence type="ECO:0000256" key="1">
    <source>
        <dbReference type="ARBA" id="ARBA00009437"/>
    </source>
</evidence>
<evidence type="ECO:0000259" key="5">
    <source>
        <dbReference type="PROSITE" id="PS50931"/>
    </source>
</evidence>
<dbReference type="Gene3D" id="3.40.190.290">
    <property type="match status" value="1"/>
</dbReference>
<dbReference type="OrthoDB" id="107670at2"/>
<dbReference type="InterPro" id="IPR005119">
    <property type="entry name" value="LysR_subst-bd"/>
</dbReference>
<protein>
    <recommendedName>
        <fullName evidence="5">HTH lysR-type domain-containing protein</fullName>
    </recommendedName>
</protein>
<organism evidence="6 7">
    <name type="scientific">Peribacillus simplex NBRC 15720 = DSM 1321</name>
    <dbReference type="NCBI Taxonomy" id="1349754"/>
    <lineage>
        <taxon>Bacteria</taxon>
        <taxon>Bacillati</taxon>
        <taxon>Bacillota</taxon>
        <taxon>Bacilli</taxon>
        <taxon>Bacillales</taxon>
        <taxon>Bacillaceae</taxon>
        <taxon>Peribacillus</taxon>
    </lineage>
</organism>
<dbReference type="InterPro" id="IPR036390">
    <property type="entry name" value="WH_DNA-bd_sf"/>
</dbReference>
<dbReference type="GO" id="GO:0003700">
    <property type="term" value="F:DNA-binding transcription factor activity"/>
    <property type="evidence" value="ECO:0007669"/>
    <property type="project" value="InterPro"/>
</dbReference>
<name>A0A223EJM7_9BACI</name>
<keyword evidence="2" id="KW-0805">Transcription regulation</keyword>
<dbReference type="EMBL" id="CP017704">
    <property type="protein sequence ID" value="ASS95448.1"/>
    <property type="molecule type" value="Genomic_DNA"/>
</dbReference>
<dbReference type="InterPro" id="IPR036388">
    <property type="entry name" value="WH-like_DNA-bd_sf"/>
</dbReference>